<evidence type="ECO:0000256" key="1">
    <source>
        <dbReference type="SAM" id="MobiDB-lite"/>
    </source>
</evidence>
<reference evidence="2" key="2">
    <citation type="journal article" date="2015" name="Data Brief">
        <title>Shoot transcriptome of the giant reed, Arundo donax.</title>
        <authorList>
            <person name="Barrero R.A."/>
            <person name="Guerrero F.D."/>
            <person name="Moolhuijzen P."/>
            <person name="Goolsby J.A."/>
            <person name="Tidwell J."/>
            <person name="Bellgard S.E."/>
            <person name="Bellgard M.I."/>
        </authorList>
    </citation>
    <scope>NUCLEOTIDE SEQUENCE</scope>
    <source>
        <tissue evidence="2">Shoot tissue taken approximately 20 cm above the soil surface</tissue>
    </source>
</reference>
<feature type="region of interest" description="Disordered" evidence="1">
    <location>
        <begin position="17"/>
        <end position="42"/>
    </location>
</feature>
<name>A0A0A8YVN4_ARUDO</name>
<dbReference type="AlphaFoldDB" id="A0A0A8YVN4"/>
<protein>
    <submittedName>
        <fullName evidence="2">Uncharacterized protein</fullName>
    </submittedName>
</protein>
<accession>A0A0A8YVN4</accession>
<evidence type="ECO:0000313" key="2">
    <source>
        <dbReference type="EMBL" id="JAD30636.1"/>
    </source>
</evidence>
<proteinExistence type="predicted"/>
<organism evidence="2">
    <name type="scientific">Arundo donax</name>
    <name type="common">Giant reed</name>
    <name type="synonym">Donax arundinaceus</name>
    <dbReference type="NCBI Taxonomy" id="35708"/>
    <lineage>
        <taxon>Eukaryota</taxon>
        <taxon>Viridiplantae</taxon>
        <taxon>Streptophyta</taxon>
        <taxon>Embryophyta</taxon>
        <taxon>Tracheophyta</taxon>
        <taxon>Spermatophyta</taxon>
        <taxon>Magnoliopsida</taxon>
        <taxon>Liliopsida</taxon>
        <taxon>Poales</taxon>
        <taxon>Poaceae</taxon>
        <taxon>PACMAD clade</taxon>
        <taxon>Arundinoideae</taxon>
        <taxon>Arundineae</taxon>
        <taxon>Arundo</taxon>
    </lineage>
</organism>
<sequence length="42" mass="4487">MNDFLIRRPKIRVKTEDYKPAVRPAPAQAPPDKPAAATAGAG</sequence>
<reference evidence="2" key="1">
    <citation type="submission" date="2014-09" db="EMBL/GenBank/DDBJ databases">
        <authorList>
            <person name="Magalhaes I.L.F."/>
            <person name="Oliveira U."/>
            <person name="Santos F.R."/>
            <person name="Vidigal T.H.D.A."/>
            <person name="Brescovit A.D."/>
            <person name="Santos A.J."/>
        </authorList>
    </citation>
    <scope>NUCLEOTIDE SEQUENCE</scope>
    <source>
        <tissue evidence="2">Shoot tissue taken approximately 20 cm above the soil surface</tissue>
    </source>
</reference>
<dbReference type="EMBL" id="GBRH01267259">
    <property type="protein sequence ID" value="JAD30636.1"/>
    <property type="molecule type" value="Transcribed_RNA"/>
</dbReference>